<accession>A0A9D2D115</accession>
<dbReference type="PANTHER" id="PTHR30383:SF29">
    <property type="entry name" value="SGNH HYDROLASE-TYPE ESTERASE DOMAIN-CONTAINING PROTEIN"/>
    <property type="match status" value="1"/>
</dbReference>
<sequence>MRTILCYGDSNTHGYNPKNGLRFPYHVRWTGMLADLLGPEYHVIEAGLNGRTTVLTDPLEPYVNGGLFLHMSLRMHKPEDLVIIMLGSNDLKRIFGEQTARQIAENAGKLVEKTKELTASFNKEGIPSKILLVSPIEIGEGMAQKSVWKESFGGESAVIRSRQFPEEFEKEARRQGVHYMNAAAYAQASERDSLHLDEEGHEKLAMAMYHKILEIFQEEDQEAKE</sequence>
<dbReference type="InterPro" id="IPR013830">
    <property type="entry name" value="SGNH_hydro"/>
</dbReference>
<evidence type="ECO:0000313" key="3">
    <source>
        <dbReference type="Proteomes" id="UP000824024"/>
    </source>
</evidence>
<gene>
    <name evidence="2" type="ORF">IAA08_01640</name>
</gene>
<protein>
    <submittedName>
        <fullName evidence="2">Acylhydrolase</fullName>
    </submittedName>
</protein>
<dbReference type="InterPro" id="IPR051532">
    <property type="entry name" value="Ester_Hydrolysis_Enzymes"/>
</dbReference>
<dbReference type="SUPFAM" id="SSF52266">
    <property type="entry name" value="SGNH hydrolase"/>
    <property type="match status" value="1"/>
</dbReference>
<reference evidence="2" key="2">
    <citation type="submission" date="2021-04" db="EMBL/GenBank/DDBJ databases">
        <authorList>
            <person name="Gilroy R."/>
        </authorList>
    </citation>
    <scope>NUCLEOTIDE SEQUENCE</scope>
    <source>
        <strain evidence="2">CHK192-9172</strain>
    </source>
</reference>
<proteinExistence type="predicted"/>
<dbReference type="Gene3D" id="3.40.50.1110">
    <property type="entry name" value="SGNH hydrolase"/>
    <property type="match status" value="1"/>
</dbReference>
<feature type="domain" description="SGNH hydrolase-type esterase" evidence="1">
    <location>
        <begin position="6"/>
        <end position="202"/>
    </location>
</feature>
<reference evidence="2" key="1">
    <citation type="journal article" date="2021" name="PeerJ">
        <title>Extensive microbial diversity within the chicken gut microbiome revealed by metagenomics and culture.</title>
        <authorList>
            <person name="Gilroy R."/>
            <person name="Ravi A."/>
            <person name="Getino M."/>
            <person name="Pursley I."/>
            <person name="Horton D.L."/>
            <person name="Alikhan N.F."/>
            <person name="Baker D."/>
            <person name="Gharbi K."/>
            <person name="Hall N."/>
            <person name="Watson M."/>
            <person name="Adriaenssens E.M."/>
            <person name="Foster-Nyarko E."/>
            <person name="Jarju S."/>
            <person name="Secka A."/>
            <person name="Antonio M."/>
            <person name="Oren A."/>
            <person name="Chaudhuri R.R."/>
            <person name="La Ragione R."/>
            <person name="Hildebrand F."/>
            <person name="Pallen M.J."/>
        </authorList>
    </citation>
    <scope>NUCLEOTIDE SEQUENCE</scope>
    <source>
        <strain evidence="2">CHK192-9172</strain>
    </source>
</reference>
<dbReference type="EMBL" id="DXCH01000043">
    <property type="protein sequence ID" value="HIZ06619.1"/>
    <property type="molecule type" value="Genomic_DNA"/>
</dbReference>
<evidence type="ECO:0000259" key="1">
    <source>
        <dbReference type="Pfam" id="PF13472"/>
    </source>
</evidence>
<organism evidence="2 3">
    <name type="scientific">Candidatus Eubacterium avistercoris</name>
    <dbReference type="NCBI Taxonomy" id="2838567"/>
    <lineage>
        <taxon>Bacteria</taxon>
        <taxon>Bacillati</taxon>
        <taxon>Bacillota</taxon>
        <taxon>Clostridia</taxon>
        <taxon>Eubacteriales</taxon>
        <taxon>Eubacteriaceae</taxon>
        <taxon>Eubacterium</taxon>
    </lineage>
</organism>
<evidence type="ECO:0000313" key="2">
    <source>
        <dbReference type="EMBL" id="HIZ06619.1"/>
    </source>
</evidence>
<comment type="caution">
    <text evidence="2">The sequence shown here is derived from an EMBL/GenBank/DDBJ whole genome shotgun (WGS) entry which is preliminary data.</text>
</comment>
<dbReference type="AlphaFoldDB" id="A0A9D2D115"/>
<dbReference type="InterPro" id="IPR036514">
    <property type="entry name" value="SGNH_hydro_sf"/>
</dbReference>
<dbReference type="Proteomes" id="UP000824024">
    <property type="component" value="Unassembled WGS sequence"/>
</dbReference>
<name>A0A9D2D115_9FIRM</name>
<dbReference type="PANTHER" id="PTHR30383">
    <property type="entry name" value="THIOESTERASE 1/PROTEASE 1/LYSOPHOSPHOLIPASE L1"/>
    <property type="match status" value="1"/>
</dbReference>
<dbReference type="Pfam" id="PF13472">
    <property type="entry name" value="Lipase_GDSL_2"/>
    <property type="match status" value="1"/>
</dbReference>